<protein>
    <submittedName>
        <fullName evidence="1">Uncharacterized protein</fullName>
    </submittedName>
</protein>
<reference evidence="1 2" key="1">
    <citation type="submission" date="2018-11" db="EMBL/GenBank/DDBJ databases">
        <authorList>
            <consortium name="Pathogen Informatics"/>
        </authorList>
    </citation>
    <scope>NUCLEOTIDE SEQUENCE [LARGE SCALE GENOMIC DNA]</scope>
    <source>
        <strain evidence="1 2">NCTC10327</strain>
    </source>
</reference>
<accession>A0A7Z8YA57</accession>
<evidence type="ECO:0000313" key="2">
    <source>
        <dbReference type="Proteomes" id="UP000269974"/>
    </source>
</evidence>
<proteinExistence type="predicted"/>
<dbReference type="EMBL" id="UYIO01000001">
    <property type="protein sequence ID" value="VDG77110.1"/>
    <property type="molecule type" value="Genomic_DNA"/>
</dbReference>
<sequence>MHEIWPETKVPNLIAPQAQAPIPYFQYRQNLLTRYLALSSTCTKSTLPDLQFRVLSPWRALVCADENLAEIADLCLR</sequence>
<dbReference type="AlphaFoldDB" id="A0A7Z8YA57"/>
<comment type="caution">
    <text evidence="1">The sequence shown here is derived from an EMBL/GenBank/DDBJ whole genome shotgun (WGS) entry which is preliminary data.</text>
</comment>
<evidence type="ECO:0000313" key="1">
    <source>
        <dbReference type="EMBL" id="VDG77110.1"/>
    </source>
</evidence>
<organism evidence="1 2">
    <name type="scientific">Actinobaculum suis</name>
    <dbReference type="NCBI Taxonomy" id="1657"/>
    <lineage>
        <taxon>Bacteria</taxon>
        <taxon>Bacillati</taxon>
        <taxon>Actinomycetota</taxon>
        <taxon>Actinomycetes</taxon>
        <taxon>Actinomycetales</taxon>
        <taxon>Actinomycetaceae</taxon>
        <taxon>Actinobaculum</taxon>
    </lineage>
</organism>
<name>A0A7Z8YA57_9ACTO</name>
<gene>
    <name evidence="1" type="ORF">NCTC10327_01732</name>
</gene>
<dbReference type="Proteomes" id="UP000269974">
    <property type="component" value="Unassembled WGS sequence"/>
</dbReference>